<dbReference type="EMBL" id="BARU01042953">
    <property type="protein sequence ID" value="GAH76980.1"/>
    <property type="molecule type" value="Genomic_DNA"/>
</dbReference>
<accession>X1J652</accession>
<organism evidence="1">
    <name type="scientific">marine sediment metagenome</name>
    <dbReference type="NCBI Taxonomy" id="412755"/>
    <lineage>
        <taxon>unclassified sequences</taxon>
        <taxon>metagenomes</taxon>
        <taxon>ecological metagenomes</taxon>
    </lineage>
</organism>
<comment type="caution">
    <text evidence="1">The sequence shown here is derived from an EMBL/GenBank/DDBJ whole genome shotgun (WGS) entry which is preliminary data.</text>
</comment>
<sequence length="63" mass="7443">KESENMEHRLAVAVARELLEKRRASRMRIKLYEQMLRDISKTFGLHVDLVNDTVTEVKKKCDI</sequence>
<evidence type="ECO:0000313" key="1">
    <source>
        <dbReference type="EMBL" id="GAH76980.1"/>
    </source>
</evidence>
<name>X1J652_9ZZZZ</name>
<proteinExistence type="predicted"/>
<gene>
    <name evidence="1" type="ORF">S03H2_65877</name>
</gene>
<reference evidence="1" key="1">
    <citation type="journal article" date="2014" name="Front. Microbiol.">
        <title>High frequency of phylogenetically diverse reductive dehalogenase-homologous genes in deep subseafloor sedimentary metagenomes.</title>
        <authorList>
            <person name="Kawai M."/>
            <person name="Futagami T."/>
            <person name="Toyoda A."/>
            <person name="Takaki Y."/>
            <person name="Nishi S."/>
            <person name="Hori S."/>
            <person name="Arai W."/>
            <person name="Tsubouchi T."/>
            <person name="Morono Y."/>
            <person name="Uchiyama I."/>
            <person name="Ito T."/>
            <person name="Fujiyama A."/>
            <person name="Inagaki F."/>
            <person name="Takami H."/>
        </authorList>
    </citation>
    <scope>NUCLEOTIDE SEQUENCE</scope>
    <source>
        <strain evidence="1">Expedition CK06-06</strain>
    </source>
</reference>
<dbReference type="AlphaFoldDB" id="X1J652"/>
<feature type="non-terminal residue" evidence="1">
    <location>
        <position position="1"/>
    </location>
</feature>
<protein>
    <submittedName>
        <fullName evidence="1">Uncharacterized protein</fullName>
    </submittedName>
</protein>